<evidence type="ECO:0000313" key="12">
    <source>
        <dbReference type="RefSeq" id="XP_024878469.1"/>
    </source>
</evidence>
<evidence type="ECO:0000256" key="6">
    <source>
        <dbReference type="ARBA" id="ARBA00022989"/>
    </source>
</evidence>
<feature type="transmembrane region" description="Helical" evidence="10">
    <location>
        <begin position="123"/>
        <end position="143"/>
    </location>
</feature>
<evidence type="ECO:0000256" key="10">
    <source>
        <dbReference type="RuleBase" id="RU351113"/>
    </source>
</evidence>
<keyword evidence="4 10" id="KW-0812">Transmembrane</keyword>
<dbReference type="Proteomes" id="UP000504618">
    <property type="component" value="Unplaced"/>
</dbReference>
<name>A0A6J1Q8C8_9HYME</name>
<keyword evidence="9 10" id="KW-0807">Transducer</keyword>
<comment type="similarity">
    <text evidence="10">Belongs to the insect chemoreceptor superfamily. Heteromeric odorant receptor channel (TC 1.A.69) family.</text>
</comment>
<keyword evidence="7 10" id="KW-0472">Membrane</keyword>
<comment type="caution">
    <text evidence="10">Lacks conserved residue(s) required for the propagation of feature annotation.</text>
</comment>
<dbReference type="AlphaFoldDB" id="A0A6J1Q8C8"/>
<evidence type="ECO:0000256" key="9">
    <source>
        <dbReference type="ARBA" id="ARBA00023224"/>
    </source>
</evidence>
<dbReference type="GeneID" id="112458884"/>
<keyword evidence="5 10" id="KW-0552">Olfaction</keyword>
<dbReference type="Pfam" id="PF02949">
    <property type="entry name" value="7tm_6"/>
    <property type="match status" value="1"/>
</dbReference>
<dbReference type="RefSeq" id="XP_024878469.1">
    <property type="nucleotide sequence ID" value="XM_025022701.1"/>
</dbReference>
<feature type="transmembrane region" description="Helical" evidence="10">
    <location>
        <begin position="263"/>
        <end position="284"/>
    </location>
</feature>
<evidence type="ECO:0000256" key="4">
    <source>
        <dbReference type="ARBA" id="ARBA00022692"/>
    </source>
</evidence>
<keyword evidence="11" id="KW-1185">Reference proteome</keyword>
<feature type="transmembrane region" description="Helical" evidence="10">
    <location>
        <begin position="173"/>
        <end position="206"/>
    </location>
</feature>
<feature type="transmembrane region" description="Helical" evidence="10">
    <location>
        <begin position="296"/>
        <end position="312"/>
    </location>
</feature>
<dbReference type="InterPro" id="IPR004117">
    <property type="entry name" value="7tm6_olfct_rcpt"/>
</dbReference>
<dbReference type="PANTHER" id="PTHR21137">
    <property type="entry name" value="ODORANT RECEPTOR"/>
    <property type="match status" value="1"/>
</dbReference>
<organism evidence="11 12">
    <name type="scientific">Temnothorax curvispinosus</name>
    <dbReference type="NCBI Taxonomy" id="300111"/>
    <lineage>
        <taxon>Eukaryota</taxon>
        <taxon>Metazoa</taxon>
        <taxon>Ecdysozoa</taxon>
        <taxon>Arthropoda</taxon>
        <taxon>Hexapoda</taxon>
        <taxon>Insecta</taxon>
        <taxon>Pterygota</taxon>
        <taxon>Neoptera</taxon>
        <taxon>Endopterygota</taxon>
        <taxon>Hymenoptera</taxon>
        <taxon>Apocrita</taxon>
        <taxon>Aculeata</taxon>
        <taxon>Formicoidea</taxon>
        <taxon>Formicidae</taxon>
        <taxon>Myrmicinae</taxon>
        <taxon>Temnothorax</taxon>
    </lineage>
</organism>
<dbReference type="GO" id="GO:0004984">
    <property type="term" value="F:olfactory receptor activity"/>
    <property type="evidence" value="ECO:0007669"/>
    <property type="project" value="InterPro"/>
</dbReference>
<evidence type="ECO:0000256" key="1">
    <source>
        <dbReference type="ARBA" id="ARBA00004651"/>
    </source>
</evidence>
<evidence type="ECO:0000256" key="5">
    <source>
        <dbReference type="ARBA" id="ARBA00022725"/>
    </source>
</evidence>
<gene>
    <name evidence="12" type="primary">LOC112458884</name>
</gene>
<keyword evidence="2" id="KW-1003">Cell membrane</keyword>
<dbReference type="GO" id="GO:0005886">
    <property type="term" value="C:plasma membrane"/>
    <property type="evidence" value="ECO:0007669"/>
    <property type="project" value="UniProtKB-SubCell"/>
</dbReference>
<evidence type="ECO:0000256" key="3">
    <source>
        <dbReference type="ARBA" id="ARBA00022606"/>
    </source>
</evidence>
<comment type="subcellular location">
    <subcellularLocation>
        <location evidence="1 10">Cell membrane</location>
        <topology evidence="1 10">Multi-pass membrane protein</topology>
    </subcellularLocation>
</comment>
<reference evidence="12" key="1">
    <citation type="submission" date="2025-08" db="UniProtKB">
        <authorList>
            <consortium name="RefSeq"/>
        </authorList>
    </citation>
    <scope>IDENTIFICATION</scope>
    <source>
        <tissue evidence="12">Whole body</tissue>
    </source>
</reference>
<proteinExistence type="inferred from homology"/>
<keyword evidence="6 10" id="KW-1133">Transmembrane helix</keyword>
<evidence type="ECO:0000256" key="2">
    <source>
        <dbReference type="ARBA" id="ARBA00022475"/>
    </source>
</evidence>
<evidence type="ECO:0000313" key="11">
    <source>
        <dbReference type="Proteomes" id="UP000504618"/>
    </source>
</evidence>
<sequence length="391" mass="45334">MIRIETQFLIGLNRILLLAIGLWPYQQSRLTRFQFNLFFTILMTCIIFQLTTFITALKYTSDLVVAVLSPTSFLTAFIIIYLAFRVNIETVKELLIQLQHVCNELKDKNEIAIIEKYGYISKCYTVALIVAGICAFLYFIQFWTLSDDVLSTNVTRSHCMQFVTEYFVDQEKYFFLILLHTNTAVCIGLTAMIATGTMFIAFFKFFCGMFQISSYRIERAVKIIQQNITLKNKILKSEDLISAIDLHRQVIRLSKYFICKFEIMFFCLAQIFVISLCFNFAHIFQIVLSEQATKKALWPMMFAATNILYLFISNSLGQNMTDYNNYVFDTVYRVEWYVTPLHIQRIILFLLLKGAKIFTMNVGGLFTASLECFAMLVKASVSYFTVILSTQ</sequence>
<dbReference type="OrthoDB" id="7552777at2759"/>
<keyword evidence="3 10" id="KW-0716">Sensory transduction</keyword>
<accession>A0A6J1Q8C8</accession>
<evidence type="ECO:0000256" key="8">
    <source>
        <dbReference type="ARBA" id="ARBA00023170"/>
    </source>
</evidence>
<feature type="transmembrane region" description="Helical" evidence="10">
    <location>
        <begin position="37"/>
        <end position="57"/>
    </location>
</feature>
<keyword evidence="8 10" id="KW-0675">Receptor</keyword>
<evidence type="ECO:0000256" key="7">
    <source>
        <dbReference type="ARBA" id="ARBA00023136"/>
    </source>
</evidence>
<feature type="transmembrane region" description="Helical" evidence="10">
    <location>
        <begin position="63"/>
        <end position="84"/>
    </location>
</feature>
<protein>
    <recommendedName>
        <fullName evidence="10">Odorant receptor</fullName>
    </recommendedName>
</protein>
<dbReference type="GO" id="GO:0007165">
    <property type="term" value="P:signal transduction"/>
    <property type="evidence" value="ECO:0007669"/>
    <property type="project" value="UniProtKB-KW"/>
</dbReference>
<dbReference type="GO" id="GO:0005549">
    <property type="term" value="F:odorant binding"/>
    <property type="evidence" value="ECO:0007669"/>
    <property type="project" value="InterPro"/>
</dbReference>
<dbReference type="PANTHER" id="PTHR21137:SF35">
    <property type="entry name" value="ODORANT RECEPTOR 19A-RELATED"/>
    <property type="match status" value="1"/>
</dbReference>